<protein>
    <submittedName>
        <fullName evidence="1">Uncharacterized protein</fullName>
    </submittedName>
</protein>
<proteinExistence type="predicted"/>
<dbReference type="Proteomes" id="UP000292702">
    <property type="component" value="Unassembled WGS sequence"/>
</dbReference>
<dbReference type="AlphaFoldDB" id="A0A4R0RCI5"/>
<comment type="caution">
    <text evidence="1">The sequence shown here is derived from an EMBL/GenBank/DDBJ whole genome shotgun (WGS) entry which is preliminary data.</text>
</comment>
<accession>A0A4R0RCI5</accession>
<evidence type="ECO:0000313" key="1">
    <source>
        <dbReference type="EMBL" id="TCD64706.1"/>
    </source>
</evidence>
<reference evidence="1 2" key="1">
    <citation type="submission" date="2018-11" db="EMBL/GenBank/DDBJ databases">
        <title>Genome assembly of Steccherinum ochraceum LE-BIN_3174, the white-rot fungus of the Steccherinaceae family (The Residual Polyporoid clade, Polyporales, Basidiomycota).</title>
        <authorList>
            <person name="Fedorova T.V."/>
            <person name="Glazunova O.A."/>
            <person name="Landesman E.O."/>
            <person name="Moiseenko K.V."/>
            <person name="Psurtseva N.V."/>
            <person name="Savinova O.S."/>
            <person name="Shakhova N.V."/>
            <person name="Tyazhelova T.V."/>
            <person name="Vasina D.V."/>
        </authorList>
    </citation>
    <scope>NUCLEOTIDE SEQUENCE [LARGE SCALE GENOMIC DNA]</scope>
    <source>
        <strain evidence="1 2">LE-BIN_3174</strain>
    </source>
</reference>
<organism evidence="1 2">
    <name type="scientific">Steccherinum ochraceum</name>
    <dbReference type="NCBI Taxonomy" id="92696"/>
    <lineage>
        <taxon>Eukaryota</taxon>
        <taxon>Fungi</taxon>
        <taxon>Dikarya</taxon>
        <taxon>Basidiomycota</taxon>
        <taxon>Agaricomycotina</taxon>
        <taxon>Agaricomycetes</taxon>
        <taxon>Polyporales</taxon>
        <taxon>Steccherinaceae</taxon>
        <taxon>Steccherinum</taxon>
    </lineage>
</organism>
<name>A0A4R0RCI5_9APHY</name>
<gene>
    <name evidence="1" type="ORF">EIP91_003749</name>
</gene>
<evidence type="ECO:0000313" key="2">
    <source>
        <dbReference type="Proteomes" id="UP000292702"/>
    </source>
</evidence>
<sequence length="100" mass="11093">MPKVGLKTHMHSRLGDWFHAYNSRSVIPGEASHGIQALDSRRSIGDSGPEWIHTSLSWAFYHTSADHAPNVEICVHPLKNLLGVYRASQSATSDCLVVKR</sequence>
<dbReference type="EMBL" id="RWJN01000220">
    <property type="protein sequence ID" value="TCD64706.1"/>
    <property type="molecule type" value="Genomic_DNA"/>
</dbReference>
<keyword evidence="2" id="KW-1185">Reference proteome</keyword>